<dbReference type="SMART" id="SM00342">
    <property type="entry name" value="HTH_ARAC"/>
    <property type="match status" value="1"/>
</dbReference>
<keyword evidence="3" id="KW-0804">Transcription</keyword>
<keyword evidence="1" id="KW-0805">Transcription regulation</keyword>
<name>A0AA92T5A6_9BACT</name>
<dbReference type="Proteomes" id="UP000261245">
    <property type="component" value="Unassembled WGS sequence"/>
</dbReference>
<dbReference type="GO" id="GO:0003700">
    <property type="term" value="F:DNA-binding transcription factor activity"/>
    <property type="evidence" value="ECO:0007669"/>
    <property type="project" value="InterPro"/>
</dbReference>
<evidence type="ECO:0000313" key="5">
    <source>
        <dbReference type="EMBL" id="RGN12325.1"/>
    </source>
</evidence>
<evidence type="ECO:0000256" key="2">
    <source>
        <dbReference type="ARBA" id="ARBA00023125"/>
    </source>
</evidence>
<dbReference type="PROSITE" id="PS01124">
    <property type="entry name" value="HTH_ARAC_FAMILY_2"/>
    <property type="match status" value="1"/>
</dbReference>
<keyword evidence="2" id="KW-0238">DNA-binding</keyword>
<evidence type="ECO:0000256" key="3">
    <source>
        <dbReference type="ARBA" id="ARBA00023163"/>
    </source>
</evidence>
<proteinExistence type="predicted"/>
<accession>A0AA92T5A6</accession>
<protein>
    <submittedName>
        <fullName evidence="5">AraC family transcriptional regulator</fullName>
    </submittedName>
</protein>
<dbReference type="PANTHER" id="PTHR43280:SF32">
    <property type="entry name" value="TRANSCRIPTIONAL REGULATORY PROTEIN"/>
    <property type="match status" value="1"/>
</dbReference>
<evidence type="ECO:0000256" key="1">
    <source>
        <dbReference type="ARBA" id="ARBA00023015"/>
    </source>
</evidence>
<dbReference type="PANTHER" id="PTHR43280">
    <property type="entry name" value="ARAC-FAMILY TRANSCRIPTIONAL REGULATOR"/>
    <property type="match status" value="1"/>
</dbReference>
<dbReference type="Gene3D" id="1.10.10.60">
    <property type="entry name" value="Homeodomain-like"/>
    <property type="match status" value="1"/>
</dbReference>
<dbReference type="GO" id="GO:0043565">
    <property type="term" value="F:sequence-specific DNA binding"/>
    <property type="evidence" value="ECO:0007669"/>
    <property type="project" value="InterPro"/>
</dbReference>
<organism evidence="5 6">
    <name type="scientific">Segatella copri</name>
    <dbReference type="NCBI Taxonomy" id="165179"/>
    <lineage>
        <taxon>Bacteria</taxon>
        <taxon>Pseudomonadati</taxon>
        <taxon>Bacteroidota</taxon>
        <taxon>Bacteroidia</taxon>
        <taxon>Bacteroidales</taxon>
        <taxon>Prevotellaceae</taxon>
        <taxon>Segatella</taxon>
    </lineage>
</organism>
<evidence type="ECO:0000259" key="4">
    <source>
        <dbReference type="PROSITE" id="PS01124"/>
    </source>
</evidence>
<dbReference type="SUPFAM" id="SSF46689">
    <property type="entry name" value="Homeodomain-like"/>
    <property type="match status" value="1"/>
</dbReference>
<dbReference type="Pfam" id="PF12833">
    <property type="entry name" value="HTH_18"/>
    <property type="match status" value="1"/>
</dbReference>
<feature type="domain" description="HTH araC/xylS-type" evidence="4">
    <location>
        <begin position="183"/>
        <end position="281"/>
    </location>
</feature>
<dbReference type="InterPro" id="IPR009057">
    <property type="entry name" value="Homeodomain-like_sf"/>
</dbReference>
<reference evidence="5 6" key="1">
    <citation type="submission" date="2018-08" db="EMBL/GenBank/DDBJ databases">
        <title>A genome reference for cultivated species of the human gut microbiota.</title>
        <authorList>
            <person name="Zou Y."/>
            <person name="Xue W."/>
            <person name="Luo G."/>
        </authorList>
    </citation>
    <scope>NUCLEOTIDE SEQUENCE [LARGE SCALE GENOMIC DNA]</scope>
    <source>
        <strain evidence="5 6">OM06-11</strain>
    </source>
</reference>
<comment type="caution">
    <text evidence="5">The sequence shown here is derived from an EMBL/GenBank/DDBJ whole genome shotgun (WGS) entry which is preliminary data.</text>
</comment>
<dbReference type="InterPro" id="IPR018060">
    <property type="entry name" value="HTH_AraC"/>
</dbReference>
<dbReference type="RefSeq" id="WP_117727163.1">
    <property type="nucleotide sequence ID" value="NZ_QRSU01000003.1"/>
</dbReference>
<sequence length="283" mass="32894">MKQQQVYNLKEFAAKYQLKDIFGAYAAHIHTDVLTGSVLRDMASERTLFYKVLLLKSGSVKFEVVLGSESAEDEEHQLTTSDLLVVSPKHVYKFTEISEDFEAECVFVDEEISNDLVYHLSDDKLKAALDIFHMIRDIVRHQHIYKVEMIQSMVNVLKLLVSELPYDSLMSTRDLRHKKNVYEIFLHLLYRNFKSERQIRFYADKLNVSSAYLSRMVKEISGTTVNDHITSLLYKEICNQLKQSDMTMGEIADYLHFNDQSALTNFFKTRAGMTPLAYRNQCN</sequence>
<evidence type="ECO:0000313" key="6">
    <source>
        <dbReference type="Proteomes" id="UP000261245"/>
    </source>
</evidence>
<dbReference type="AlphaFoldDB" id="A0AA92T5A6"/>
<dbReference type="EMBL" id="QSUC01000003">
    <property type="protein sequence ID" value="RGN12325.1"/>
    <property type="molecule type" value="Genomic_DNA"/>
</dbReference>
<gene>
    <name evidence="5" type="ORF">DXB80_01985</name>
</gene>